<proteinExistence type="predicted"/>
<evidence type="ECO:0000313" key="1">
    <source>
        <dbReference type="EMBL" id="DAF47103.1"/>
    </source>
</evidence>
<accession>A0A8S5S8U2</accession>
<name>A0A8S5S8U2_9CAUD</name>
<sequence>MNIMIHLIDGKELVVSNVHKIVRFNDENNSKVILPSDLNLQHFEFLPSLGHCFYGDISTIYVLTEKISYLEITN</sequence>
<dbReference type="EMBL" id="BK032550">
    <property type="protein sequence ID" value="DAF47103.1"/>
    <property type="molecule type" value="Genomic_DNA"/>
</dbReference>
<organism evidence="1">
    <name type="scientific">Siphoviridae sp. ctLnP14</name>
    <dbReference type="NCBI Taxonomy" id="2827851"/>
    <lineage>
        <taxon>Viruses</taxon>
        <taxon>Duplodnaviria</taxon>
        <taxon>Heunggongvirae</taxon>
        <taxon>Uroviricota</taxon>
        <taxon>Caudoviricetes</taxon>
    </lineage>
</organism>
<reference evidence="1" key="1">
    <citation type="journal article" date="2021" name="Proc. Natl. Acad. Sci. U.S.A.">
        <title>A Catalog of Tens of Thousands of Viruses from Human Metagenomes Reveals Hidden Associations with Chronic Diseases.</title>
        <authorList>
            <person name="Tisza M.J."/>
            <person name="Buck C.B."/>
        </authorList>
    </citation>
    <scope>NUCLEOTIDE SEQUENCE</scope>
    <source>
        <strain evidence="1">CtLnP14</strain>
    </source>
</reference>
<protein>
    <submittedName>
        <fullName evidence="1">Uncharacterized protein</fullName>
    </submittedName>
</protein>